<accession>A0A0X2NMQ4</accession>
<feature type="transmembrane region" description="Helical" evidence="1">
    <location>
        <begin position="66"/>
        <end position="84"/>
    </location>
</feature>
<keyword evidence="1" id="KW-0472">Membrane</keyword>
<dbReference type="OMA" id="PTHFDIT"/>
<protein>
    <recommendedName>
        <fullName evidence="2">DUF1648 domain-containing protein</fullName>
    </recommendedName>
</protein>
<proteinExistence type="predicted"/>
<dbReference type="Pfam" id="PF07853">
    <property type="entry name" value="DUF1648"/>
    <property type="match status" value="1"/>
</dbReference>
<evidence type="ECO:0000313" key="3">
    <source>
        <dbReference type="EMBL" id="CUU66765.1"/>
    </source>
</evidence>
<keyword evidence="4" id="KW-1185">Reference proteome</keyword>
<dbReference type="InterPro" id="IPR012867">
    <property type="entry name" value="DUF1648"/>
</dbReference>
<evidence type="ECO:0000256" key="1">
    <source>
        <dbReference type="SAM" id="Phobius"/>
    </source>
</evidence>
<keyword evidence="1" id="KW-0812">Transmembrane</keyword>
<evidence type="ECO:0000259" key="2">
    <source>
        <dbReference type="Pfam" id="PF07853"/>
    </source>
</evidence>
<dbReference type="EMBL" id="FAUH01000014">
    <property type="protein sequence ID" value="CUU66765.1"/>
    <property type="molecule type" value="Genomic_DNA"/>
</dbReference>
<evidence type="ECO:0000313" key="4">
    <source>
        <dbReference type="Proteomes" id="UP000182498"/>
    </source>
</evidence>
<feature type="transmembrane region" description="Helical" evidence="1">
    <location>
        <begin position="112"/>
        <end position="130"/>
    </location>
</feature>
<keyword evidence="1" id="KW-1133">Transmembrane helix</keyword>
<organism evidence="3 4">
    <name type="scientific">Corynebacterium variabile</name>
    <dbReference type="NCBI Taxonomy" id="1727"/>
    <lineage>
        <taxon>Bacteria</taxon>
        <taxon>Bacillati</taxon>
        <taxon>Actinomycetota</taxon>
        <taxon>Actinomycetes</taxon>
        <taxon>Mycobacteriales</taxon>
        <taxon>Corynebacteriaceae</taxon>
        <taxon>Corynebacterium</taxon>
    </lineage>
</organism>
<reference evidence="4" key="1">
    <citation type="submission" date="2015-11" db="EMBL/GenBank/DDBJ databases">
        <authorList>
            <person name="Dugat-Bony E."/>
        </authorList>
    </citation>
    <scope>NUCLEOTIDE SEQUENCE [LARGE SCALE GENOMIC DNA]</scope>
    <source>
        <strain evidence="4">Mu292</strain>
    </source>
</reference>
<feature type="transmembrane region" description="Helical" evidence="1">
    <location>
        <begin position="20"/>
        <end position="38"/>
    </location>
</feature>
<dbReference type="AlphaFoldDB" id="A0A0X2NMQ4"/>
<name>A0A0X2NMQ4_9CORY</name>
<feature type="transmembrane region" description="Helical" evidence="1">
    <location>
        <begin position="136"/>
        <end position="156"/>
    </location>
</feature>
<feature type="domain" description="DUF1648" evidence="2">
    <location>
        <begin position="32"/>
        <end position="74"/>
    </location>
</feature>
<gene>
    <name evidence="3" type="ORF">CVAR292_02112</name>
</gene>
<dbReference type="Proteomes" id="UP000182498">
    <property type="component" value="Unassembled WGS sequence"/>
</dbReference>
<sequence length="161" mass="17476">MKNGSGRPERTHTTGPVTVWLRRLVLVATATVTVWVLVRYPGMPDTVPVHFGTGGDADDWGSKSTILWLSLIMLACIGGCHWLSSRPRIFNYPKELTEGNAQAMYRVGEQMMVWLNAGLVVCYLGIAAGMLTDINILVILLPGLVLLLGGTVVGIVKMVRA</sequence>